<comment type="caution">
    <text evidence="2">The sequence shown here is derived from an EMBL/GenBank/DDBJ whole genome shotgun (WGS) entry which is preliminary data.</text>
</comment>
<evidence type="ECO:0000256" key="1">
    <source>
        <dbReference type="SAM" id="MobiDB-lite"/>
    </source>
</evidence>
<feature type="region of interest" description="Disordered" evidence="1">
    <location>
        <begin position="1"/>
        <end position="24"/>
    </location>
</feature>
<proteinExistence type="predicted"/>
<dbReference type="AlphaFoldDB" id="A0A645BJG4"/>
<gene>
    <name evidence="2" type="ORF">SDC9_112507</name>
</gene>
<name>A0A645BJG4_9ZZZZ</name>
<feature type="compositionally biased region" description="Polar residues" evidence="1">
    <location>
        <begin position="8"/>
        <end position="17"/>
    </location>
</feature>
<evidence type="ECO:0000313" key="2">
    <source>
        <dbReference type="EMBL" id="MPM65610.1"/>
    </source>
</evidence>
<reference evidence="2" key="1">
    <citation type="submission" date="2019-08" db="EMBL/GenBank/DDBJ databases">
        <authorList>
            <person name="Kucharzyk K."/>
            <person name="Murdoch R.W."/>
            <person name="Higgins S."/>
            <person name="Loffler F."/>
        </authorList>
    </citation>
    <scope>NUCLEOTIDE SEQUENCE</scope>
</reference>
<protein>
    <submittedName>
        <fullName evidence="2">Uncharacterized protein</fullName>
    </submittedName>
</protein>
<sequence length="57" mass="6458">MGIRQGSIDETPSNTQDQGRDHTNHSGVVFLNRVDKVQLIRAIATVIMCHSRFTSYR</sequence>
<accession>A0A645BJG4</accession>
<organism evidence="2">
    <name type="scientific">bioreactor metagenome</name>
    <dbReference type="NCBI Taxonomy" id="1076179"/>
    <lineage>
        <taxon>unclassified sequences</taxon>
        <taxon>metagenomes</taxon>
        <taxon>ecological metagenomes</taxon>
    </lineage>
</organism>
<dbReference type="EMBL" id="VSSQ01020609">
    <property type="protein sequence ID" value="MPM65610.1"/>
    <property type="molecule type" value="Genomic_DNA"/>
</dbReference>